<proteinExistence type="predicted"/>
<evidence type="ECO:0000313" key="2">
    <source>
        <dbReference type="Proteomes" id="UP000237246"/>
    </source>
</evidence>
<dbReference type="EMBL" id="PPHD01117048">
    <property type="protein sequence ID" value="POI18770.1"/>
    <property type="molecule type" value="Genomic_DNA"/>
</dbReference>
<dbReference type="Proteomes" id="UP000237246">
    <property type="component" value="Unassembled WGS sequence"/>
</dbReference>
<dbReference type="AlphaFoldDB" id="A0A2P4S3Q8"/>
<sequence length="27" mass="2631">MESPSVPGTVNSPALPDAAAADGFLLC</sequence>
<gene>
    <name evidence="1" type="ORF">CIB84_017486</name>
</gene>
<protein>
    <submittedName>
        <fullName evidence="1">Uncharacterized protein</fullName>
    </submittedName>
</protein>
<name>A0A2P4S3Q8_BAMTH</name>
<organism evidence="1 2">
    <name type="scientific">Bambusicola thoracicus</name>
    <name type="common">Chinese bamboo-partridge</name>
    <name type="synonym">Perdix thoracica</name>
    <dbReference type="NCBI Taxonomy" id="9083"/>
    <lineage>
        <taxon>Eukaryota</taxon>
        <taxon>Metazoa</taxon>
        <taxon>Chordata</taxon>
        <taxon>Craniata</taxon>
        <taxon>Vertebrata</taxon>
        <taxon>Euteleostomi</taxon>
        <taxon>Archelosauria</taxon>
        <taxon>Archosauria</taxon>
        <taxon>Dinosauria</taxon>
        <taxon>Saurischia</taxon>
        <taxon>Theropoda</taxon>
        <taxon>Coelurosauria</taxon>
        <taxon>Aves</taxon>
        <taxon>Neognathae</taxon>
        <taxon>Galloanserae</taxon>
        <taxon>Galliformes</taxon>
        <taxon>Phasianidae</taxon>
        <taxon>Perdicinae</taxon>
        <taxon>Bambusicola</taxon>
    </lineage>
</organism>
<evidence type="ECO:0000313" key="1">
    <source>
        <dbReference type="EMBL" id="POI18770.1"/>
    </source>
</evidence>
<comment type="caution">
    <text evidence="1">The sequence shown here is derived from an EMBL/GenBank/DDBJ whole genome shotgun (WGS) entry which is preliminary data.</text>
</comment>
<keyword evidence="2" id="KW-1185">Reference proteome</keyword>
<reference evidence="1 2" key="1">
    <citation type="submission" date="2018-01" db="EMBL/GenBank/DDBJ databases">
        <title>Comparison of the Chinese Bamboo Partridge and Red Junglefowl genome sequences highlights the importance of demography in genome evolution.</title>
        <authorList>
            <person name="Tiley G.P."/>
            <person name="Kimball R.T."/>
            <person name="Braun E.L."/>
            <person name="Burleigh J.G."/>
        </authorList>
    </citation>
    <scope>NUCLEOTIDE SEQUENCE [LARGE SCALE GENOMIC DNA]</scope>
    <source>
        <strain evidence="1">RTK389</strain>
        <tissue evidence="1">Blood</tissue>
    </source>
</reference>
<accession>A0A2P4S3Q8</accession>